<keyword evidence="3" id="KW-1185">Reference proteome</keyword>
<dbReference type="EMBL" id="JAGSPC010000001">
    <property type="protein sequence ID" value="MBV7259939.1"/>
    <property type="molecule type" value="Genomic_DNA"/>
</dbReference>
<keyword evidence="1" id="KW-0732">Signal</keyword>
<protein>
    <recommendedName>
        <fullName evidence="4">UrcA family protein</fullName>
    </recommendedName>
</protein>
<comment type="caution">
    <text evidence="2">The sequence shown here is derived from an EMBL/GenBank/DDBJ whole genome shotgun (WGS) entry which is preliminary data.</text>
</comment>
<gene>
    <name evidence="2" type="ORF">KCG46_10210</name>
</gene>
<evidence type="ECO:0000313" key="3">
    <source>
        <dbReference type="Proteomes" id="UP001138681"/>
    </source>
</evidence>
<evidence type="ECO:0000256" key="1">
    <source>
        <dbReference type="SAM" id="SignalP"/>
    </source>
</evidence>
<name>A0A9X1F4X7_9SPHN</name>
<dbReference type="Proteomes" id="UP001138681">
    <property type="component" value="Unassembled WGS sequence"/>
</dbReference>
<evidence type="ECO:0000313" key="2">
    <source>
        <dbReference type="EMBL" id="MBV7259939.1"/>
    </source>
</evidence>
<feature type="signal peptide" evidence="1">
    <location>
        <begin position="1"/>
        <end position="29"/>
    </location>
</feature>
<organism evidence="2 3">
    <name type="scientific">Erythrobacter crassostreae</name>
    <dbReference type="NCBI Taxonomy" id="2828328"/>
    <lineage>
        <taxon>Bacteria</taxon>
        <taxon>Pseudomonadati</taxon>
        <taxon>Pseudomonadota</taxon>
        <taxon>Alphaproteobacteria</taxon>
        <taxon>Sphingomonadales</taxon>
        <taxon>Erythrobacteraceae</taxon>
        <taxon>Erythrobacter/Porphyrobacter group</taxon>
        <taxon>Erythrobacter</taxon>
    </lineage>
</organism>
<dbReference type="AlphaFoldDB" id="A0A9X1F4X7"/>
<evidence type="ECO:0008006" key="4">
    <source>
        <dbReference type="Google" id="ProtNLM"/>
    </source>
</evidence>
<feature type="chain" id="PRO_5040831196" description="UrcA family protein" evidence="1">
    <location>
        <begin position="30"/>
        <end position="145"/>
    </location>
</feature>
<reference evidence="2" key="1">
    <citation type="submission" date="2021-04" db="EMBL/GenBank/DDBJ databases">
        <authorList>
            <person name="Pira H."/>
            <person name="Risdian C."/>
            <person name="Wink J."/>
        </authorList>
    </citation>
    <scope>NUCLEOTIDE SEQUENCE</scope>
    <source>
        <strain evidence="2">WH158</strain>
    </source>
</reference>
<proteinExistence type="predicted"/>
<accession>A0A9X1F4X7</accession>
<dbReference type="RefSeq" id="WP_218405115.1">
    <property type="nucleotide sequence ID" value="NZ_JAGSPC010000001.1"/>
</dbReference>
<sequence length="145" mass="15863">MIQRSIKTLNRPSLFAACALALLPSSALAAQSSDLVRDAARAIMANDVAALKEMRFRAYGLDHKPIAVDALLAITSKCIRDADARERASPRELHYECEALQDQRDKCDGPILIVSIDRATSPDVFAQLRFKRQETAECALPALPG</sequence>